<evidence type="ECO:0000313" key="8">
    <source>
        <dbReference type="Proteomes" id="UP001443914"/>
    </source>
</evidence>
<evidence type="ECO:0000256" key="2">
    <source>
        <dbReference type="ARBA" id="ARBA00022723"/>
    </source>
</evidence>
<comment type="similarity">
    <text evidence="1 5">Belongs to the iron/ascorbate-dependent oxidoreductase family.</text>
</comment>
<keyword evidence="3 5" id="KW-0560">Oxidoreductase</keyword>
<reference evidence="7" key="1">
    <citation type="submission" date="2024-03" db="EMBL/GenBank/DDBJ databases">
        <title>WGS assembly of Saponaria officinalis var. Norfolk2.</title>
        <authorList>
            <person name="Jenkins J."/>
            <person name="Shu S."/>
            <person name="Grimwood J."/>
            <person name="Barry K."/>
            <person name="Goodstein D."/>
            <person name="Schmutz J."/>
            <person name="Leebens-Mack J."/>
            <person name="Osbourn A."/>
        </authorList>
    </citation>
    <scope>NUCLEOTIDE SEQUENCE [LARGE SCALE GENOMIC DNA]</scope>
    <source>
        <strain evidence="7">JIC</strain>
    </source>
</reference>
<dbReference type="InterPro" id="IPR027443">
    <property type="entry name" value="IPNS-like_sf"/>
</dbReference>
<dbReference type="SUPFAM" id="SSF51197">
    <property type="entry name" value="Clavaminate synthase-like"/>
    <property type="match status" value="1"/>
</dbReference>
<dbReference type="PANTHER" id="PTHR10209:SF590">
    <property type="entry name" value="2-OXOGLUTARATE (2OG) AND FE(II)-DEPENDENT OXYGENASE SUPERFAMILY PROTEIN"/>
    <property type="match status" value="1"/>
</dbReference>
<dbReference type="Pfam" id="PF14226">
    <property type="entry name" value="DIOX_N"/>
    <property type="match status" value="1"/>
</dbReference>
<dbReference type="GO" id="GO:0046872">
    <property type="term" value="F:metal ion binding"/>
    <property type="evidence" value="ECO:0007669"/>
    <property type="project" value="UniProtKB-KW"/>
</dbReference>
<sequence length="310" mass="35266">MGEKGMIIKLPIIDLTAVDRRSTAASLRKACIETGFFYIVNHGVEKDLLQRLFDESKKFFELPVEDKMKLSRKEYRGYSAMFAEKLDLTSDTKGDPKETFYVGPLDDEVCNLNQWPSEELLPTWRPTIESYHRKILIAAKSLLTLIALALDLEDEMFFIRAKDSPMPFLRLLHYPGDLNCSSEEVLGASAHSDYGMVTLLATDGVPGLQVCREKDCYPRVWEDVPHIEGAFIVNIGDLMERWTNGLFSSTLHRVNPKGKERYSAAFFCDPPTDTVVECLESCCSESNPPRFPPICSGDYYRERFRLTYGA</sequence>
<dbReference type="Proteomes" id="UP001443914">
    <property type="component" value="Unassembled WGS sequence"/>
</dbReference>
<evidence type="ECO:0000256" key="5">
    <source>
        <dbReference type="RuleBase" id="RU003682"/>
    </source>
</evidence>
<dbReference type="GO" id="GO:0051213">
    <property type="term" value="F:dioxygenase activity"/>
    <property type="evidence" value="ECO:0007669"/>
    <property type="project" value="UniProtKB-ARBA"/>
</dbReference>
<dbReference type="Pfam" id="PF03171">
    <property type="entry name" value="2OG-FeII_Oxy"/>
    <property type="match status" value="1"/>
</dbReference>
<keyword evidence="2 5" id="KW-0479">Metal-binding</keyword>
<dbReference type="PRINTS" id="PR00682">
    <property type="entry name" value="IPNSYNTHASE"/>
</dbReference>
<feature type="domain" description="Fe2OG dioxygenase" evidence="6">
    <location>
        <begin position="164"/>
        <end position="270"/>
    </location>
</feature>
<proteinExistence type="inferred from homology"/>
<dbReference type="InterPro" id="IPR005123">
    <property type="entry name" value="Oxoglu/Fe-dep_dioxygenase_dom"/>
</dbReference>
<accession>A0AAW1KED4</accession>
<dbReference type="FunFam" id="2.60.120.330:FF:000006">
    <property type="entry name" value="2-oxoglutarate-Fe(II) type oxidoreductase hxnY"/>
    <property type="match status" value="1"/>
</dbReference>
<name>A0AAW1KED4_SAPOF</name>
<dbReference type="AlphaFoldDB" id="A0AAW1KED4"/>
<keyword evidence="8" id="KW-1185">Reference proteome</keyword>
<dbReference type="InterPro" id="IPR044861">
    <property type="entry name" value="IPNS-like_FE2OG_OXY"/>
</dbReference>
<evidence type="ECO:0000256" key="4">
    <source>
        <dbReference type="ARBA" id="ARBA00023004"/>
    </source>
</evidence>
<protein>
    <recommendedName>
        <fullName evidence="6">Fe2OG dioxygenase domain-containing protein</fullName>
    </recommendedName>
</protein>
<organism evidence="7 8">
    <name type="scientific">Saponaria officinalis</name>
    <name type="common">Common soapwort</name>
    <name type="synonym">Lychnis saponaria</name>
    <dbReference type="NCBI Taxonomy" id="3572"/>
    <lineage>
        <taxon>Eukaryota</taxon>
        <taxon>Viridiplantae</taxon>
        <taxon>Streptophyta</taxon>
        <taxon>Embryophyta</taxon>
        <taxon>Tracheophyta</taxon>
        <taxon>Spermatophyta</taxon>
        <taxon>Magnoliopsida</taxon>
        <taxon>eudicotyledons</taxon>
        <taxon>Gunneridae</taxon>
        <taxon>Pentapetalae</taxon>
        <taxon>Caryophyllales</taxon>
        <taxon>Caryophyllaceae</taxon>
        <taxon>Caryophylleae</taxon>
        <taxon>Saponaria</taxon>
    </lineage>
</organism>
<dbReference type="PANTHER" id="PTHR10209">
    <property type="entry name" value="OXIDOREDUCTASE, 2OG-FE II OXYGENASE FAMILY PROTEIN"/>
    <property type="match status" value="1"/>
</dbReference>
<evidence type="ECO:0000259" key="6">
    <source>
        <dbReference type="PROSITE" id="PS51471"/>
    </source>
</evidence>
<gene>
    <name evidence="7" type="ORF">RND81_06G226300</name>
</gene>
<dbReference type="EMBL" id="JBDFQZ010000006">
    <property type="protein sequence ID" value="KAK9716336.1"/>
    <property type="molecule type" value="Genomic_DNA"/>
</dbReference>
<evidence type="ECO:0000256" key="1">
    <source>
        <dbReference type="ARBA" id="ARBA00008056"/>
    </source>
</evidence>
<dbReference type="Gene3D" id="2.60.120.330">
    <property type="entry name" value="B-lactam Antibiotic, Isopenicillin N Synthase, Chain"/>
    <property type="match status" value="1"/>
</dbReference>
<evidence type="ECO:0000256" key="3">
    <source>
        <dbReference type="ARBA" id="ARBA00023002"/>
    </source>
</evidence>
<dbReference type="InterPro" id="IPR026992">
    <property type="entry name" value="DIOX_N"/>
</dbReference>
<evidence type="ECO:0000313" key="7">
    <source>
        <dbReference type="EMBL" id="KAK9716336.1"/>
    </source>
</evidence>
<dbReference type="PROSITE" id="PS51471">
    <property type="entry name" value="FE2OG_OXY"/>
    <property type="match status" value="1"/>
</dbReference>
<keyword evidence="4 5" id="KW-0408">Iron</keyword>
<comment type="caution">
    <text evidence="7">The sequence shown here is derived from an EMBL/GenBank/DDBJ whole genome shotgun (WGS) entry which is preliminary data.</text>
</comment>